<evidence type="ECO:0000256" key="8">
    <source>
        <dbReference type="ARBA" id="ARBA00023239"/>
    </source>
</evidence>
<keyword evidence="5" id="KW-0329">Glyoxylate bypass</keyword>
<sequence length="434" mass="47505">MNRQQQIEALTKDWAENPRWKGVRRPYSAEEVVNLRGSFVPENTIASRGADKLWQLINGSAKKGYVNCLGALTGGQAVQQAKAGIEAVYLSGWQVAADNNLASSMYPDQSLYPANSVPAVVERINNSFARADQIQWSTGKGPQDEGATDYFLPIVADAEAGFGGVLNAYELMKSMINAGAAGVHFEDQLASVKKCGHMGGKVLVPTQEAVQKLVAARFAADVAGVPTLVIARTDANAADLLTSDVDPYDKDFITGERTSEGFYKVRAGLDQAISRGLAYAPYADMIWCETATPCLDEAKRFADAIHEKYPDQILAYNCSPSFNWRKNLDDATIARFQQALSDMGYKYQFITLAGIHNMWYNMFDLAHSYAQGEGMKHYVEKVQQPEFAAAERGYTFVAHQQEVGTGYFDKVTNVIQGGQSSVTALTGSTEEDQF</sequence>
<evidence type="ECO:0000256" key="14">
    <source>
        <dbReference type="PIRSR" id="PIRSR001362-3"/>
    </source>
</evidence>
<feature type="binding site" evidence="13">
    <location>
        <begin position="196"/>
        <end position="197"/>
    </location>
    <ligand>
        <name>substrate</name>
    </ligand>
</feature>
<evidence type="ECO:0000256" key="7">
    <source>
        <dbReference type="ARBA" id="ARBA00022723"/>
    </source>
</evidence>
<evidence type="ECO:0000256" key="5">
    <source>
        <dbReference type="ARBA" id="ARBA00022435"/>
    </source>
</evidence>
<keyword evidence="16" id="KW-1185">Reference proteome</keyword>
<dbReference type="Gene3D" id="3.20.20.60">
    <property type="entry name" value="Phosphoenolpyruvate-binding domains"/>
    <property type="match status" value="1"/>
</dbReference>
<evidence type="ECO:0000256" key="1">
    <source>
        <dbReference type="ARBA" id="ARBA00004793"/>
    </source>
</evidence>
<evidence type="ECO:0000313" key="16">
    <source>
        <dbReference type="Proteomes" id="UP001157439"/>
    </source>
</evidence>
<dbReference type="GO" id="GO:0004451">
    <property type="term" value="F:isocitrate lyase activity"/>
    <property type="evidence" value="ECO:0007669"/>
    <property type="project" value="UniProtKB-UniRule"/>
</dbReference>
<evidence type="ECO:0000256" key="9">
    <source>
        <dbReference type="ARBA" id="ARBA00023531"/>
    </source>
</evidence>
<dbReference type="PANTHER" id="PTHR21631">
    <property type="entry name" value="ISOCITRATE LYASE/MALATE SYNTHASE"/>
    <property type="match status" value="1"/>
</dbReference>
<dbReference type="EMBL" id="BSPO01000002">
    <property type="protein sequence ID" value="GLS82940.1"/>
    <property type="molecule type" value="Genomic_DNA"/>
</dbReference>
<dbReference type="GO" id="GO:0046872">
    <property type="term" value="F:metal ion binding"/>
    <property type="evidence" value="ECO:0007669"/>
    <property type="project" value="UniProtKB-KW"/>
</dbReference>
<dbReference type="RefSeq" id="WP_095497480.1">
    <property type="nucleotide sequence ID" value="NZ_BSPO01000002.1"/>
</dbReference>
<name>A0AA37WXS7_9GAMM</name>
<comment type="catalytic activity">
    <reaction evidence="9">
        <text>D-threo-isocitrate = glyoxylate + succinate</text>
        <dbReference type="Rhea" id="RHEA:13245"/>
        <dbReference type="ChEBI" id="CHEBI:15562"/>
        <dbReference type="ChEBI" id="CHEBI:30031"/>
        <dbReference type="ChEBI" id="CHEBI:36655"/>
        <dbReference type="EC" id="4.1.3.1"/>
    </reaction>
</comment>
<dbReference type="AlphaFoldDB" id="A0AA37WXS7"/>
<comment type="function">
    <text evidence="10">Involved in the metabolic adaptation in response to environmental changes. Catalyzes the reversible formation of succinate and glyoxylate from isocitrate, a key step of the glyoxylate cycle, which operates as an anaplerotic route for replenishing the tricarboxylic acid cycle during growth on fatty acid substrates.</text>
</comment>
<keyword evidence="14" id="KW-0460">Magnesium</keyword>
<dbReference type="PIRSF" id="PIRSF001362">
    <property type="entry name" value="Isocit_lyase"/>
    <property type="match status" value="1"/>
</dbReference>
<dbReference type="FunFam" id="3.20.20.60:FF:000005">
    <property type="entry name" value="Isocitrate lyase"/>
    <property type="match status" value="1"/>
</dbReference>
<feature type="binding site" evidence="14">
    <location>
        <position position="157"/>
    </location>
    <ligand>
        <name>Mg(2+)</name>
        <dbReference type="ChEBI" id="CHEBI:18420"/>
    </ligand>
</feature>
<dbReference type="PANTHER" id="PTHR21631:SF3">
    <property type="entry name" value="BIFUNCTIONAL GLYOXYLATE CYCLE PROTEIN"/>
    <property type="match status" value="1"/>
</dbReference>
<evidence type="ECO:0000256" key="13">
    <source>
        <dbReference type="PIRSR" id="PIRSR001362-2"/>
    </source>
</evidence>
<dbReference type="InterPro" id="IPR018523">
    <property type="entry name" value="Isocitrate_lyase_ph_CS"/>
</dbReference>
<feature type="binding site" evidence="13">
    <location>
        <begin position="317"/>
        <end position="321"/>
    </location>
    <ligand>
        <name>substrate</name>
    </ligand>
</feature>
<evidence type="ECO:0000256" key="3">
    <source>
        <dbReference type="ARBA" id="ARBA00012909"/>
    </source>
</evidence>
<keyword evidence="7 14" id="KW-0479">Metal-binding</keyword>
<comment type="caution">
    <text evidence="15">The sequence shown here is derived from an EMBL/GenBank/DDBJ whole genome shotgun (WGS) entry which is preliminary data.</text>
</comment>
<keyword evidence="6" id="KW-0816">Tricarboxylic acid cycle</keyword>
<dbReference type="GO" id="GO:0006099">
    <property type="term" value="P:tricarboxylic acid cycle"/>
    <property type="evidence" value="ECO:0007669"/>
    <property type="project" value="UniProtKB-UniRule"/>
</dbReference>
<evidence type="ECO:0000256" key="10">
    <source>
        <dbReference type="ARBA" id="ARBA00053855"/>
    </source>
</evidence>
<dbReference type="Pfam" id="PF00463">
    <property type="entry name" value="ICL"/>
    <property type="match status" value="2"/>
</dbReference>
<reference evidence="15 16" key="1">
    <citation type="journal article" date="2014" name="Int. J. Syst. Evol. Microbiol.">
        <title>Complete genome sequence of Corynebacterium casei LMG S-19264T (=DSM 44701T), isolated from a smear-ripened cheese.</title>
        <authorList>
            <consortium name="US DOE Joint Genome Institute (JGI-PGF)"/>
            <person name="Walter F."/>
            <person name="Albersmeier A."/>
            <person name="Kalinowski J."/>
            <person name="Ruckert C."/>
        </authorList>
    </citation>
    <scope>NUCLEOTIDE SEQUENCE [LARGE SCALE GENOMIC DNA]</scope>
    <source>
        <strain evidence="15 16">NBRC 112785</strain>
    </source>
</reference>
<dbReference type="InterPro" id="IPR006254">
    <property type="entry name" value="Isocitrate_lyase"/>
</dbReference>
<feature type="binding site" evidence="13">
    <location>
        <position position="232"/>
    </location>
    <ligand>
        <name>substrate</name>
    </ligand>
</feature>
<dbReference type="CDD" id="cd00377">
    <property type="entry name" value="ICL_PEPM"/>
    <property type="match status" value="1"/>
</dbReference>
<comment type="cofactor">
    <cofactor evidence="14">
        <name>Mg(2+)</name>
        <dbReference type="ChEBI" id="CHEBI:18420"/>
    </cofactor>
    <text evidence="14">Can also use Mn(2+) ion.</text>
</comment>
<evidence type="ECO:0000313" key="15">
    <source>
        <dbReference type="EMBL" id="GLS82940.1"/>
    </source>
</evidence>
<evidence type="ECO:0000256" key="12">
    <source>
        <dbReference type="PIRSR" id="PIRSR001362-1"/>
    </source>
</evidence>
<feature type="binding site" evidence="13">
    <location>
        <begin position="91"/>
        <end position="93"/>
    </location>
    <ligand>
        <name>substrate</name>
    </ligand>
</feature>
<keyword evidence="8 15" id="KW-0456">Lyase</keyword>
<accession>A0AA37WXS7</accession>
<dbReference type="GO" id="GO:0006097">
    <property type="term" value="P:glyoxylate cycle"/>
    <property type="evidence" value="ECO:0007669"/>
    <property type="project" value="UniProtKB-KW"/>
</dbReference>
<protein>
    <recommendedName>
        <fullName evidence="4 11">Isocitrate lyase</fullName>
        <ecNumber evidence="3 11">4.1.3.1</ecNumber>
    </recommendedName>
</protein>
<comment type="pathway">
    <text evidence="1">Carbohydrate metabolism; glyoxylate cycle; (S)-malate from isocitrate: step 1/2.</text>
</comment>
<feature type="binding site" evidence="13">
    <location>
        <position position="351"/>
    </location>
    <ligand>
        <name>substrate</name>
    </ligand>
</feature>
<proteinExistence type="inferred from homology"/>
<dbReference type="InterPro" id="IPR040442">
    <property type="entry name" value="Pyrv_kinase-like_dom_sf"/>
</dbReference>
<dbReference type="EC" id="4.1.3.1" evidence="3 11"/>
<dbReference type="NCBIfam" id="NF011645">
    <property type="entry name" value="PRK15063.1"/>
    <property type="match status" value="1"/>
</dbReference>
<dbReference type="InterPro" id="IPR039556">
    <property type="entry name" value="ICL/PEPM"/>
</dbReference>
<feature type="active site" description="Proton acceptor" evidence="12">
    <location>
        <position position="195"/>
    </location>
</feature>
<dbReference type="PROSITE" id="PS00161">
    <property type="entry name" value="ISOCITRATE_LYASE"/>
    <property type="match status" value="1"/>
</dbReference>
<evidence type="ECO:0000256" key="4">
    <source>
        <dbReference type="ARBA" id="ARBA00017446"/>
    </source>
</evidence>
<comment type="similarity">
    <text evidence="2">Belongs to the isocitrate lyase/PEP mutase superfamily. Isocitrate lyase family.</text>
</comment>
<gene>
    <name evidence="15" type="ORF">GCM10007894_09170</name>
</gene>
<evidence type="ECO:0000256" key="11">
    <source>
        <dbReference type="NCBIfam" id="TIGR01346"/>
    </source>
</evidence>
<dbReference type="NCBIfam" id="TIGR01346">
    <property type="entry name" value="isocit_lyase"/>
    <property type="match status" value="2"/>
</dbReference>
<organism evidence="15 16">
    <name type="scientific">Paraferrimonas haliotis</name>
    <dbReference type="NCBI Taxonomy" id="2013866"/>
    <lineage>
        <taxon>Bacteria</taxon>
        <taxon>Pseudomonadati</taxon>
        <taxon>Pseudomonadota</taxon>
        <taxon>Gammaproteobacteria</taxon>
        <taxon>Alteromonadales</taxon>
        <taxon>Ferrimonadaceae</taxon>
        <taxon>Paraferrimonas</taxon>
    </lineage>
</organism>
<dbReference type="InterPro" id="IPR015813">
    <property type="entry name" value="Pyrv/PenolPyrv_kinase-like_dom"/>
</dbReference>
<evidence type="ECO:0000256" key="2">
    <source>
        <dbReference type="ARBA" id="ARBA00005704"/>
    </source>
</evidence>
<evidence type="ECO:0000256" key="6">
    <source>
        <dbReference type="ARBA" id="ARBA00022532"/>
    </source>
</evidence>
<dbReference type="SUPFAM" id="SSF51621">
    <property type="entry name" value="Phosphoenolpyruvate/pyruvate domain"/>
    <property type="match status" value="1"/>
</dbReference>
<dbReference type="Proteomes" id="UP001157439">
    <property type="component" value="Unassembled WGS sequence"/>
</dbReference>